<feature type="compositionally biased region" description="Low complexity" evidence="6">
    <location>
        <begin position="681"/>
        <end position="695"/>
    </location>
</feature>
<proteinExistence type="predicted"/>
<evidence type="ECO:0000256" key="1">
    <source>
        <dbReference type="ARBA" id="ARBA00000085"/>
    </source>
</evidence>
<dbReference type="Gene3D" id="3.40.50.2300">
    <property type="match status" value="1"/>
</dbReference>
<dbReference type="STRING" id="329884.A0A4U0XWC7"/>
<dbReference type="SMART" id="SM00387">
    <property type="entry name" value="HATPase_c"/>
    <property type="match status" value="1"/>
</dbReference>
<feature type="compositionally biased region" description="Polar residues" evidence="6">
    <location>
        <begin position="235"/>
        <end position="245"/>
    </location>
</feature>
<dbReference type="CDD" id="cd17546">
    <property type="entry name" value="REC_hyHK_CKI1_RcsC-like"/>
    <property type="match status" value="1"/>
</dbReference>
<feature type="domain" description="Response regulatory" evidence="8">
    <location>
        <begin position="704"/>
        <end position="835"/>
    </location>
</feature>
<dbReference type="GO" id="GO:0009927">
    <property type="term" value="F:histidine phosphotransfer kinase activity"/>
    <property type="evidence" value="ECO:0007669"/>
    <property type="project" value="TreeGrafter"/>
</dbReference>
<dbReference type="PROSITE" id="PS50110">
    <property type="entry name" value="RESPONSE_REGULATORY"/>
    <property type="match status" value="1"/>
</dbReference>
<evidence type="ECO:0000259" key="7">
    <source>
        <dbReference type="PROSITE" id="PS50109"/>
    </source>
</evidence>
<dbReference type="InterPro" id="IPR004358">
    <property type="entry name" value="Sig_transdc_His_kin-like_C"/>
</dbReference>
<protein>
    <recommendedName>
        <fullName evidence="2">histidine kinase</fullName>
        <ecNumber evidence="2">2.7.13.3</ecNumber>
    </recommendedName>
</protein>
<keyword evidence="3" id="KW-0808">Transferase</keyword>
<feature type="region of interest" description="Disordered" evidence="6">
    <location>
        <begin position="207"/>
        <end position="254"/>
    </location>
</feature>
<comment type="catalytic activity">
    <reaction evidence="1">
        <text>ATP + protein L-histidine = ADP + protein N-phospho-L-histidine.</text>
        <dbReference type="EC" id="2.7.13.3"/>
    </reaction>
</comment>
<feature type="domain" description="Histidine kinase" evidence="7">
    <location>
        <begin position="391"/>
        <end position="517"/>
    </location>
</feature>
<dbReference type="EMBL" id="NAJQ01000038">
    <property type="protein sequence ID" value="TKA82212.1"/>
    <property type="molecule type" value="Genomic_DNA"/>
</dbReference>
<feature type="compositionally biased region" description="Low complexity" evidence="6">
    <location>
        <begin position="658"/>
        <end position="671"/>
    </location>
</feature>
<gene>
    <name evidence="9" type="ORF">B0A55_07515</name>
</gene>
<dbReference type="Gene3D" id="3.30.565.10">
    <property type="entry name" value="Histidine kinase-like ATPase, C-terminal domain"/>
    <property type="match status" value="1"/>
</dbReference>
<reference evidence="9 10" key="1">
    <citation type="submission" date="2017-03" db="EMBL/GenBank/DDBJ databases">
        <title>Genomes of endolithic fungi from Antarctica.</title>
        <authorList>
            <person name="Coleine C."/>
            <person name="Masonjones S."/>
            <person name="Stajich J.E."/>
        </authorList>
    </citation>
    <scope>NUCLEOTIDE SEQUENCE [LARGE SCALE GENOMIC DNA]</scope>
    <source>
        <strain evidence="9 10">CCFEE 5184</strain>
    </source>
</reference>
<dbReference type="SMART" id="SM00448">
    <property type="entry name" value="REC"/>
    <property type="match status" value="1"/>
</dbReference>
<evidence type="ECO:0000313" key="9">
    <source>
        <dbReference type="EMBL" id="TKA82212.1"/>
    </source>
</evidence>
<feature type="modified residue" description="4-aspartylphosphate" evidence="5">
    <location>
        <position position="756"/>
    </location>
</feature>
<feature type="compositionally biased region" description="Polar residues" evidence="6">
    <location>
        <begin position="207"/>
        <end position="218"/>
    </location>
</feature>
<dbReference type="InterPro" id="IPR001789">
    <property type="entry name" value="Sig_transdc_resp-reg_receiver"/>
</dbReference>
<evidence type="ECO:0000256" key="5">
    <source>
        <dbReference type="PROSITE-ProRule" id="PRU00169"/>
    </source>
</evidence>
<evidence type="ECO:0000313" key="10">
    <source>
        <dbReference type="Proteomes" id="UP000309340"/>
    </source>
</evidence>
<dbReference type="InterPro" id="IPR003594">
    <property type="entry name" value="HATPase_dom"/>
</dbReference>
<sequence>MASSIRAFELRKYYNPRTSPHSEDAESAKPPSDLSTPTPPAHNAIAAFTQVVSVRLKASGAFVALTDGTVWNFIPGSTDNSHGAFDRGDTVSATAWFVDSAAVKGWLSLPRRVLERSPGPDMQRCVCIPDLTRDEDTKALPSVTGPPFLRFYAAAPIALSEQETIFLQGMAKRCMEQLEMTREVEAQRRGLMMSDGIDSFIQHREGVNTNTPEKTASNIAKGESPKITPGETPQPKMTNIPQDSGQAHEGSKGNSEQVCVIAQQANKAHDSDAIHGETTYRKTFRRAAACLRAALEVDGVMFVNGFIGWHGGMMPVGEPEVELERENTQMAKLKRMEATTDSEISSEETHIVQVLESGRSYTASSSDMAPTVTLNIGYHDSWVFMTEPGALRRIMMNVIGNAMKYSPGGAVVVSLHACAVEALESQDNAQPGWSGERGKERKVVVFAVKDTGKGMSKDFLENQLFLPFHQEDAVKSEGVGLGMSIVKSLAGLLAGRIEVTSQLGKGSDVKISIAMAAGRTTQHTPGASAIEQSLAILRSRGLTVAVHGVEHATAQSLRAYVHDWFECAVVALGDEGPQPDIILADGTDNDKFAELRTQLRAYDQRLAVLTVSAGPPNRASSMYVAEKHIWERISRPLGPHKLAKALMRCLERPQHSDQSQMEGNGEGQQQEAGSITSSHLATSPSATAVSPSRAATPVVQGSPSILLVEDNKINLKLLETFVAKKGYTNVESAADGLQAVQAAERHAKGFDVIITDVMMPVMDGFEASRKIRELERTRHSSSNQHSTSRKPALLIALTGLATANDRDKALRSGVDVFVTKPVRLEELGALLARWERGEIEGGSDWDAVKGASGS</sequence>
<dbReference type="AlphaFoldDB" id="A0A4U0XWC7"/>
<dbReference type="SUPFAM" id="SSF52172">
    <property type="entry name" value="CheY-like"/>
    <property type="match status" value="1"/>
</dbReference>
<dbReference type="PRINTS" id="PR00344">
    <property type="entry name" value="BCTRLSENSOR"/>
</dbReference>
<keyword evidence="4" id="KW-0418">Kinase</keyword>
<keyword evidence="5" id="KW-0597">Phosphoprotein</keyword>
<keyword evidence="10" id="KW-1185">Reference proteome</keyword>
<feature type="region of interest" description="Disordered" evidence="6">
    <location>
        <begin position="652"/>
        <end position="695"/>
    </location>
</feature>
<dbReference type="GO" id="GO:0005886">
    <property type="term" value="C:plasma membrane"/>
    <property type="evidence" value="ECO:0007669"/>
    <property type="project" value="TreeGrafter"/>
</dbReference>
<comment type="caution">
    <text evidence="9">The sequence shown here is derived from an EMBL/GenBank/DDBJ whole genome shotgun (WGS) entry which is preliminary data.</text>
</comment>
<accession>A0A4U0XWC7</accession>
<name>A0A4U0XWC7_9PEZI</name>
<dbReference type="Pfam" id="PF00072">
    <property type="entry name" value="Response_reg"/>
    <property type="match status" value="1"/>
</dbReference>
<organism evidence="9 10">
    <name type="scientific">Friedmanniomyces simplex</name>
    <dbReference type="NCBI Taxonomy" id="329884"/>
    <lineage>
        <taxon>Eukaryota</taxon>
        <taxon>Fungi</taxon>
        <taxon>Dikarya</taxon>
        <taxon>Ascomycota</taxon>
        <taxon>Pezizomycotina</taxon>
        <taxon>Dothideomycetes</taxon>
        <taxon>Dothideomycetidae</taxon>
        <taxon>Mycosphaerellales</taxon>
        <taxon>Teratosphaeriaceae</taxon>
        <taxon>Friedmanniomyces</taxon>
    </lineage>
</organism>
<dbReference type="PANTHER" id="PTHR43047:SF72">
    <property type="entry name" value="OSMOSENSING HISTIDINE PROTEIN KINASE SLN1"/>
    <property type="match status" value="1"/>
</dbReference>
<feature type="region of interest" description="Disordered" evidence="6">
    <location>
        <begin position="16"/>
        <end position="41"/>
    </location>
</feature>
<dbReference type="PANTHER" id="PTHR43047">
    <property type="entry name" value="TWO-COMPONENT HISTIDINE PROTEIN KINASE"/>
    <property type="match status" value="1"/>
</dbReference>
<evidence type="ECO:0000256" key="6">
    <source>
        <dbReference type="SAM" id="MobiDB-lite"/>
    </source>
</evidence>
<dbReference type="GO" id="GO:0000155">
    <property type="term" value="F:phosphorelay sensor kinase activity"/>
    <property type="evidence" value="ECO:0007669"/>
    <property type="project" value="TreeGrafter"/>
</dbReference>
<evidence type="ECO:0000256" key="2">
    <source>
        <dbReference type="ARBA" id="ARBA00012438"/>
    </source>
</evidence>
<dbReference type="PROSITE" id="PS50109">
    <property type="entry name" value="HIS_KIN"/>
    <property type="match status" value="1"/>
</dbReference>
<dbReference type="OrthoDB" id="60033at2759"/>
<dbReference type="SUPFAM" id="SSF55874">
    <property type="entry name" value="ATPase domain of HSP90 chaperone/DNA topoisomerase II/histidine kinase"/>
    <property type="match status" value="1"/>
</dbReference>
<dbReference type="InterPro" id="IPR011006">
    <property type="entry name" value="CheY-like_superfamily"/>
</dbReference>
<dbReference type="Pfam" id="PF02518">
    <property type="entry name" value="HATPase_c"/>
    <property type="match status" value="1"/>
</dbReference>
<evidence type="ECO:0000256" key="4">
    <source>
        <dbReference type="ARBA" id="ARBA00022777"/>
    </source>
</evidence>
<evidence type="ECO:0000259" key="8">
    <source>
        <dbReference type="PROSITE" id="PS50110"/>
    </source>
</evidence>
<dbReference type="EC" id="2.7.13.3" evidence="2"/>
<dbReference type="InterPro" id="IPR005467">
    <property type="entry name" value="His_kinase_dom"/>
</dbReference>
<dbReference type="InterPro" id="IPR036890">
    <property type="entry name" value="HATPase_C_sf"/>
</dbReference>
<dbReference type="Proteomes" id="UP000309340">
    <property type="component" value="Unassembled WGS sequence"/>
</dbReference>
<evidence type="ECO:0000256" key="3">
    <source>
        <dbReference type="ARBA" id="ARBA00022679"/>
    </source>
</evidence>